<dbReference type="PIRSF" id="PIRSF038928">
    <property type="entry name" value="Catalase_clade1-3"/>
    <property type="match status" value="1"/>
</dbReference>
<proteinExistence type="inferred from homology"/>
<dbReference type="InterPro" id="IPR024711">
    <property type="entry name" value="Catalase_clade1/3"/>
</dbReference>
<dbReference type="STRING" id="451379.A0A158R4T5"/>
<evidence type="ECO:0000256" key="5">
    <source>
        <dbReference type="ARBA" id="ARBA00023002"/>
    </source>
</evidence>
<keyword evidence="2" id="KW-0575">Peroxidase</keyword>
<dbReference type="PROSITE" id="PS51402">
    <property type="entry name" value="CATALASE_3"/>
    <property type="match status" value="1"/>
</dbReference>
<dbReference type="WBParaSite" id="SMUV_0000438901-mRNA-1">
    <property type="protein sequence ID" value="SMUV_0000438901-mRNA-1"/>
    <property type="gene ID" value="SMUV_0000438901"/>
</dbReference>
<dbReference type="SUPFAM" id="SSF56634">
    <property type="entry name" value="Heme-dependent catalase-like"/>
    <property type="match status" value="1"/>
</dbReference>
<evidence type="ECO:0000259" key="10">
    <source>
        <dbReference type="SMART" id="SM01060"/>
    </source>
</evidence>
<dbReference type="PROSITE" id="PS00438">
    <property type="entry name" value="CATALASE_2"/>
    <property type="match status" value="1"/>
</dbReference>
<dbReference type="PANTHER" id="PTHR11465:SF9">
    <property type="entry name" value="CATALASE"/>
    <property type="match status" value="1"/>
</dbReference>
<dbReference type="InterPro" id="IPR018028">
    <property type="entry name" value="Catalase"/>
</dbReference>
<comment type="cofactor">
    <cofactor evidence="9">
        <name>heme</name>
        <dbReference type="ChEBI" id="CHEBI:30413"/>
    </cofactor>
</comment>
<dbReference type="InterPro" id="IPR020835">
    <property type="entry name" value="Catalase_sf"/>
</dbReference>
<dbReference type="InterPro" id="IPR024708">
    <property type="entry name" value="Catalase_AS"/>
</dbReference>
<dbReference type="InterPro" id="IPR010582">
    <property type="entry name" value="Catalase_immune_responsive"/>
</dbReference>
<feature type="binding site" description="axial binding residue" evidence="9">
    <location>
        <position position="342"/>
    </location>
    <ligand>
        <name>heme</name>
        <dbReference type="ChEBI" id="CHEBI:30413"/>
    </ligand>
    <ligandPart>
        <name>Fe</name>
        <dbReference type="ChEBI" id="CHEBI:18248"/>
    </ligandPart>
</feature>
<evidence type="ECO:0000256" key="3">
    <source>
        <dbReference type="ARBA" id="ARBA00022617"/>
    </source>
</evidence>
<evidence type="ECO:0000256" key="4">
    <source>
        <dbReference type="ARBA" id="ARBA00022723"/>
    </source>
</evidence>
<dbReference type="GO" id="GO:0046872">
    <property type="term" value="F:metal ion binding"/>
    <property type="evidence" value="ECO:0007669"/>
    <property type="project" value="UniProtKB-KW"/>
</dbReference>
<evidence type="ECO:0000313" key="11">
    <source>
        <dbReference type="Proteomes" id="UP000046393"/>
    </source>
</evidence>
<dbReference type="GO" id="GO:0005777">
    <property type="term" value="C:peroxisome"/>
    <property type="evidence" value="ECO:0007669"/>
    <property type="project" value="TreeGrafter"/>
</dbReference>
<dbReference type="Gene3D" id="2.40.180.10">
    <property type="entry name" value="Catalase core domain"/>
    <property type="match status" value="1"/>
</dbReference>
<dbReference type="GO" id="GO:0042542">
    <property type="term" value="P:response to hydrogen peroxide"/>
    <property type="evidence" value="ECO:0007669"/>
    <property type="project" value="TreeGrafter"/>
</dbReference>
<keyword evidence="6 9" id="KW-0408">Iron</keyword>
<sequence length="486" mass="55875">MYRKTTPIPLTLTTSSGRPIGDKNNVLTAGPRGPLLLEDVVFYDEIAHFDRERIPERVVHANGAGAHGFFEVTNDITKYCKAEIFNHMGKKTPLFIRFSTVALERGSPDTVRDPRGFAIKFYTEEGNWDLVGNNTPVFFIRDPLKFPNFIHALKRNPVNNLRDTNAFFDFVTLCPESTHQLMILYSDRGIPDGYRFMNGYGSHTFKLVNKESEAVYCKFHIKAQTIKTLSAEKALSLVAQDPDYAARDLYNAIEEHDYPEWTMYIQVMTFEEAEKCPFNPFDVTKVWPHADYPLIEVGKVVLDRNPRNYFAEVEQAAFAPARVVPGIEFSPDKLLQGRLISYPDTQFHRLGPNYMQLPINCPYRTRAANTQVDGNMLYISSENRPPYHPNSYNGPIEQKDTVETRYRIDGEVGRYDNSQDDNFSQPRQLWTKVFDNGAQKRLIRNLAADLHLCSKPVQERALEMFGQVDENIPCMLRSEFRTLEVR</sequence>
<dbReference type="Pfam" id="PF06628">
    <property type="entry name" value="Catalase-rel"/>
    <property type="match status" value="1"/>
</dbReference>
<evidence type="ECO:0000256" key="7">
    <source>
        <dbReference type="ARBA" id="ARBA00023324"/>
    </source>
</evidence>
<evidence type="ECO:0000313" key="12">
    <source>
        <dbReference type="WBParaSite" id="SMUV_0000438901-mRNA-1"/>
    </source>
</evidence>
<dbReference type="GO" id="GO:0042744">
    <property type="term" value="P:hydrogen peroxide catabolic process"/>
    <property type="evidence" value="ECO:0007669"/>
    <property type="project" value="UniProtKB-KW"/>
</dbReference>
<feature type="active site" evidence="8">
    <location>
        <position position="133"/>
    </location>
</feature>
<evidence type="ECO:0000256" key="9">
    <source>
        <dbReference type="PIRSR" id="PIRSR038928-2"/>
    </source>
</evidence>
<evidence type="ECO:0000256" key="8">
    <source>
        <dbReference type="PIRSR" id="PIRSR038928-1"/>
    </source>
</evidence>
<dbReference type="FunFam" id="2.40.180.10:FF:000001">
    <property type="entry name" value="Catalase"/>
    <property type="match status" value="1"/>
</dbReference>
<evidence type="ECO:0000256" key="6">
    <source>
        <dbReference type="ARBA" id="ARBA00023004"/>
    </source>
</evidence>
<evidence type="ECO:0000256" key="1">
    <source>
        <dbReference type="ARBA" id="ARBA00005329"/>
    </source>
</evidence>
<keyword evidence="3 9" id="KW-0349">Heme</keyword>
<accession>A0A158R4T5</accession>
<dbReference type="InterPro" id="IPR011614">
    <property type="entry name" value="Catalase_core"/>
</dbReference>
<name>A0A158R4T5_9BILA</name>
<dbReference type="PANTHER" id="PTHR11465">
    <property type="entry name" value="CATALASE"/>
    <property type="match status" value="1"/>
</dbReference>
<dbReference type="GO" id="GO:0004096">
    <property type="term" value="F:catalase activity"/>
    <property type="evidence" value="ECO:0007669"/>
    <property type="project" value="UniProtKB-EC"/>
</dbReference>
<comment type="similarity">
    <text evidence="1">Belongs to the catalase family.</text>
</comment>
<feature type="active site" evidence="8">
    <location>
        <position position="60"/>
    </location>
</feature>
<reference evidence="12" key="1">
    <citation type="submission" date="2016-04" db="UniProtKB">
        <authorList>
            <consortium name="WormBaseParasite"/>
        </authorList>
    </citation>
    <scope>IDENTIFICATION</scope>
</reference>
<dbReference type="GO" id="GO:0020037">
    <property type="term" value="F:heme binding"/>
    <property type="evidence" value="ECO:0007669"/>
    <property type="project" value="InterPro"/>
</dbReference>
<evidence type="ECO:0000256" key="2">
    <source>
        <dbReference type="ARBA" id="ARBA00022559"/>
    </source>
</evidence>
<dbReference type="Proteomes" id="UP000046393">
    <property type="component" value="Unplaced"/>
</dbReference>
<keyword evidence="4 9" id="KW-0479">Metal-binding</keyword>
<dbReference type="AlphaFoldDB" id="A0A158R4T5"/>
<keyword evidence="11" id="KW-1185">Reference proteome</keyword>
<feature type="domain" description="Catalase core" evidence="10">
    <location>
        <begin position="13"/>
        <end position="396"/>
    </location>
</feature>
<dbReference type="PRINTS" id="PR00067">
    <property type="entry name" value="CATALASE"/>
</dbReference>
<dbReference type="GO" id="GO:0005739">
    <property type="term" value="C:mitochondrion"/>
    <property type="evidence" value="ECO:0007669"/>
    <property type="project" value="TreeGrafter"/>
</dbReference>
<organism evidence="11 12">
    <name type="scientific">Syphacia muris</name>
    <dbReference type="NCBI Taxonomy" id="451379"/>
    <lineage>
        <taxon>Eukaryota</taxon>
        <taxon>Metazoa</taxon>
        <taxon>Ecdysozoa</taxon>
        <taxon>Nematoda</taxon>
        <taxon>Chromadorea</taxon>
        <taxon>Rhabditida</taxon>
        <taxon>Spirurina</taxon>
        <taxon>Oxyuridomorpha</taxon>
        <taxon>Oxyuroidea</taxon>
        <taxon>Oxyuridae</taxon>
        <taxon>Syphacia</taxon>
    </lineage>
</organism>
<protein>
    <submittedName>
        <fullName evidence="12">Catalase domain-containing protein</fullName>
    </submittedName>
</protein>
<keyword evidence="7" id="KW-0376">Hydrogen peroxide</keyword>
<dbReference type="SMART" id="SM01060">
    <property type="entry name" value="Catalase"/>
    <property type="match status" value="1"/>
</dbReference>
<keyword evidence="5" id="KW-0560">Oxidoreductase</keyword>
<dbReference type="Pfam" id="PF00199">
    <property type="entry name" value="Catalase"/>
    <property type="match status" value="1"/>
</dbReference>